<comment type="caution">
    <text evidence="9">The sequence shown here is derived from an EMBL/GenBank/DDBJ whole genome shotgun (WGS) entry which is preliminary data.</text>
</comment>
<evidence type="ECO:0000256" key="1">
    <source>
        <dbReference type="ARBA" id="ARBA00004651"/>
    </source>
</evidence>
<dbReference type="Gene3D" id="1.20.1530.20">
    <property type="match status" value="1"/>
</dbReference>
<feature type="transmembrane region" description="Helical" evidence="8">
    <location>
        <begin position="66"/>
        <end position="84"/>
    </location>
</feature>
<feature type="transmembrane region" description="Helical" evidence="8">
    <location>
        <begin position="234"/>
        <end position="252"/>
    </location>
</feature>
<gene>
    <name evidence="9" type="ORF">ISQ19_05935</name>
</gene>
<protein>
    <submittedName>
        <fullName evidence="9">AEC family transporter</fullName>
    </submittedName>
</protein>
<keyword evidence="5 8" id="KW-0812">Transmembrane</keyword>
<dbReference type="PANTHER" id="PTHR36838:SF3">
    <property type="entry name" value="TRANSPORTER AUXIN EFFLUX CARRIER EC FAMILY"/>
    <property type="match status" value="1"/>
</dbReference>
<dbReference type="Pfam" id="PF03547">
    <property type="entry name" value="Mem_trans"/>
    <property type="match status" value="2"/>
</dbReference>
<proteinExistence type="inferred from homology"/>
<reference evidence="9" key="1">
    <citation type="submission" date="2020-10" db="EMBL/GenBank/DDBJ databases">
        <title>Microbiome of the Black Sea water column analyzed by genome centric metagenomics.</title>
        <authorList>
            <person name="Cabello-Yeves P.J."/>
            <person name="Callieri C."/>
            <person name="Picazo A."/>
            <person name="Mehrshad M."/>
            <person name="Haro-Moreno J.M."/>
            <person name="Roda-Garcia J."/>
            <person name="Dzembekova N."/>
            <person name="Slabakova V."/>
            <person name="Slabakova N."/>
            <person name="Moncheva S."/>
            <person name="Rodriguez-Valera F."/>
        </authorList>
    </citation>
    <scope>NUCLEOTIDE SEQUENCE</scope>
    <source>
        <strain evidence="9">BS307-5m-G5</strain>
    </source>
</reference>
<evidence type="ECO:0000256" key="7">
    <source>
        <dbReference type="ARBA" id="ARBA00023136"/>
    </source>
</evidence>
<evidence type="ECO:0000256" key="3">
    <source>
        <dbReference type="ARBA" id="ARBA00022448"/>
    </source>
</evidence>
<keyword evidence="6 8" id="KW-1133">Transmembrane helix</keyword>
<feature type="transmembrane region" description="Helical" evidence="8">
    <location>
        <begin position="258"/>
        <end position="279"/>
    </location>
</feature>
<keyword evidence="7 8" id="KW-0472">Membrane</keyword>
<feature type="transmembrane region" description="Helical" evidence="8">
    <location>
        <begin position="172"/>
        <end position="194"/>
    </location>
</feature>
<feature type="transmembrane region" description="Helical" evidence="8">
    <location>
        <begin position="34"/>
        <end position="54"/>
    </location>
</feature>
<name>A0A937HHE5_9PROT</name>
<organism evidence="9 10">
    <name type="scientific">PS1 clade bacterium</name>
    <dbReference type="NCBI Taxonomy" id="2175152"/>
    <lineage>
        <taxon>Bacteria</taxon>
        <taxon>Pseudomonadati</taxon>
        <taxon>Pseudomonadota</taxon>
        <taxon>Alphaproteobacteria</taxon>
        <taxon>PS1 clade</taxon>
    </lineage>
</organism>
<dbReference type="EMBL" id="JADHOK010000087">
    <property type="protein sequence ID" value="MBL6762219.1"/>
    <property type="molecule type" value="Genomic_DNA"/>
</dbReference>
<feature type="transmembrane region" description="Helical" evidence="8">
    <location>
        <begin position="200"/>
        <end position="222"/>
    </location>
</feature>
<comment type="subcellular location">
    <subcellularLocation>
        <location evidence="1">Cell membrane</location>
        <topology evidence="1">Multi-pass membrane protein</topology>
    </subcellularLocation>
</comment>
<dbReference type="InterPro" id="IPR004776">
    <property type="entry name" value="Mem_transp_PIN-like"/>
</dbReference>
<feature type="transmembrane region" description="Helical" evidence="8">
    <location>
        <begin position="126"/>
        <end position="151"/>
    </location>
</feature>
<evidence type="ECO:0000256" key="2">
    <source>
        <dbReference type="ARBA" id="ARBA00010145"/>
    </source>
</evidence>
<evidence type="ECO:0000256" key="8">
    <source>
        <dbReference type="SAM" id="Phobius"/>
    </source>
</evidence>
<feature type="transmembrane region" description="Helical" evidence="8">
    <location>
        <begin position="96"/>
        <end position="120"/>
    </location>
</feature>
<feature type="transmembrane region" description="Helical" evidence="8">
    <location>
        <begin position="291"/>
        <end position="314"/>
    </location>
</feature>
<dbReference type="GO" id="GO:0055085">
    <property type="term" value="P:transmembrane transport"/>
    <property type="evidence" value="ECO:0007669"/>
    <property type="project" value="InterPro"/>
</dbReference>
<dbReference type="AlphaFoldDB" id="A0A937HHE5"/>
<comment type="similarity">
    <text evidence="2">Belongs to the auxin efflux carrier (TC 2.A.69) family.</text>
</comment>
<evidence type="ECO:0000256" key="6">
    <source>
        <dbReference type="ARBA" id="ARBA00022989"/>
    </source>
</evidence>
<accession>A0A937HHE5</accession>
<evidence type="ECO:0000256" key="4">
    <source>
        <dbReference type="ARBA" id="ARBA00022475"/>
    </source>
</evidence>
<dbReference type="InterPro" id="IPR038770">
    <property type="entry name" value="Na+/solute_symporter_sf"/>
</dbReference>
<keyword evidence="4" id="KW-1003">Cell membrane</keyword>
<evidence type="ECO:0000313" key="10">
    <source>
        <dbReference type="Proteomes" id="UP000785783"/>
    </source>
</evidence>
<evidence type="ECO:0000313" key="9">
    <source>
        <dbReference type="EMBL" id="MBL6762219.1"/>
    </source>
</evidence>
<dbReference type="GO" id="GO:0005886">
    <property type="term" value="C:plasma membrane"/>
    <property type="evidence" value="ECO:0007669"/>
    <property type="project" value="UniProtKB-SubCell"/>
</dbReference>
<dbReference type="Proteomes" id="UP000785783">
    <property type="component" value="Unassembled WGS sequence"/>
</dbReference>
<dbReference type="PANTHER" id="PTHR36838">
    <property type="entry name" value="AUXIN EFFLUX CARRIER FAMILY PROTEIN"/>
    <property type="match status" value="1"/>
</dbReference>
<keyword evidence="3" id="KW-0813">Transport</keyword>
<feature type="transmembrane region" description="Helical" evidence="8">
    <location>
        <begin position="6"/>
        <end position="22"/>
    </location>
</feature>
<sequence>MLIALSIVTPVIAVIMLGYGVARRGVFSEDNIVTLNRFVFSLAAPALLFSNVALTEFPETLSIGLWLSYYGPMLAIMAISFATTRFIFPGRAASEYVLLGFSACFSNTVMLGIPIILTAFGPAAGLPLFLVLAFHGLLVFAAALTCLEAATDENMRLRDLPSKLVFAMREQAVVMALAAGIVWNFTGFGLAAPVDLFLEILGAAAIPVALVAVGGRLAFIALGDSLAPALVTSTFKLLLLPLAVYATAQYIFGLEPLFVATLTLLSAMPTGVFAAVFAAQYQTGEADAAGAIMVSCVLSALTISGWLTFFSPLLQA</sequence>
<evidence type="ECO:0000256" key="5">
    <source>
        <dbReference type="ARBA" id="ARBA00022692"/>
    </source>
</evidence>